<proteinExistence type="predicted"/>
<dbReference type="Proteomes" id="UP001163324">
    <property type="component" value="Chromosome 2"/>
</dbReference>
<name>A0ACC0V7U2_9HYPO</name>
<reference evidence="1" key="1">
    <citation type="submission" date="2022-10" db="EMBL/GenBank/DDBJ databases">
        <title>Complete Genome of Trichothecium roseum strain YXFP-22015, a Plant Pathogen Isolated from Citrus.</title>
        <authorList>
            <person name="Wang Y."/>
            <person name="Zhu L."/>
        </authorList>
    </citation>
    <scope>NUCLEOTIDE SEQUENCE</scope>
    <source>
        <strain evidence="1">YXFP-22015</strain>
    </source>
</reference>
<evidence type="ECO:0000313" key="2">
    <source>
        <dbReference type="Proteomes" id="UP001163324"/>
    </source>
</evidence>
<keyword evidence="2" id="KW-1185">Reference proteome</keyword>
<dbReference type="EMBL" id="CM047941">
    <property type="protein sequence ID" value="KAI9902454.1"/>
    <property type="molecule type" value="Genomic_DNA"/>
</dbReference>
<comment type="caution">
    <text evidence="1">The sequence shown here is derived from an EMBL/GenBank/DDBJ whole genome shotgun (WGS) entry which is preliminary data.</text>
</comment>
<evidence type="ECO:0000313" key="1">
    <source>
        <dbReference type="EMBL" id="KAI9902454.1"/>
    </source>
</evidence>
<sequence>MGPSQAFKQLMDDIRRSAEVGINALDECPRPREPPSQDSQILQASWPLVMSARKQFVILSQYTHLIQAMWDTHARFSPSPTPGVVPPPVPIPTNPGGSEEARDIKQESISSEPRIPSQVPSCPDVQTKRLNFDGNESTGPDENREFEPVIIMQEPEGSWTQKMEQNMGESSRCSEDERANE</sequence>
<protein>
    <submittedName>
        <fullName evidence="1">Uncharacterized protein</fullName>
    </submittedName>
</protein>
<organism evidence="1 2">
    <name type="scientific">Trichothecium roseum</name>
    <dbReference type="NCBI Taxonomy" id="47278"/>
    <lineage>
        <taxon>Eukaryota</taxon>
        <taxon>Fungi</taxon>
        <taxon>Dikarya</taxon>
        <taxon>Ascomycota</taxon>
        <taxon>Pezizomycotina</taxon>
        <taxon>Sordariomycetes</taxon>
        <taxon>Hypocreomycetidae</taxon>
        <taxon>Hypocreales</taxon>
        <taxon>Hypocreales incertae sedis</taxon>
        <taxon>Trichothecium</taxon>
    </lineage>
</organism>
<accession>A0ACC0V7U2</accession>
<gene>
    <name evidence="1" type="ORF">N3K66_001806</name>
</gene>